<dbReference type="EMBL" id="AQQY01000002">
    <property type="protein sequence ID" value="KCV82830.1"/>
    <property type="molecule type" value="Genomic_DNA"/>
</dbReference>
<gene>
    <name evidence="1" type="ORF">ATO10_04452</name>
</gene>
<name>A0A058ZNN3_9RHOB</name>
<keyword evidence="2" id="KW-1185">Reference proteome</keyword>
<dbReference type="InterPro" id="IPR058702">
    <property type="entry name" value="MafI2-like"/>
</dbReference>
<dbReference type="STRING" id="1461693.ATO10_04452"/>
<dbReference type="Proteomes" id="UP000024836">
    <property type="component" value="Unassembled WGS sequence"/>
</dbReference>
<accession>A0A058ZNN3</accession>
<reference evidence="1 2" key="1">
    <citation type="submission" date="2013-04" db="EMBL/GenBank/DDBJ databases">
        <title>Shimia sp. 22II-S11-Z10 Genome Sequencing.</title>
        <authorList>
            <person name="Lai Q."/>
            <person name="Li G."/>
            <person name="Shao Z."/>
        </authorList>
    </citation>
    <scope>NUCLEOTIDE SEQUENCE [LARGE SCALE GENOMIC DNA]</scope>
    <source>
        <strain evidence="2">22II-S11-Z10</strain>
    </source>
</reference>
<proteinExistence type="predicted"/>
<evidence type="ECO:0000313" key="2">
    <source>
        <dbReference type="Proteomes" id="UP000024836"/>
    </source>
</evidence>
<organism evidence="1 2">
    <name type="scientific">Actibacterium atlanticum</name>
    <dbReference type="NCBI Taxonomy" id="1461693"/>
    <lineage>
        <taxon>Bacteria</taxon>
        <taxon>Pseudomonadati</taxon>
        <taxon>Pseudomonadota</taxon>
        <taxon>Alphaproteobacteria</taxon>
        <taxon>Rhodobacterales</taxon>
        <taxon>Roseobacteraceae</taxon>
        <taxon>Actibacterium</taxon>
    </lineage>
</organism>
<comment type="caution">
    <text evidence="1">The sequence shown here is derived from an EMBL/GenBank/DDBJ whole genome shotgun (WGS) entry which is preliminary data.</text>
</comment>
<dbReference type="Pfam" id="PF26541">
    <property type="entry name" value="MafI2"/>
    <property type="match status" value="1"/>
</dbReference>
<protein>
    <submittedName>
        <fullName evidence="1">Uncharacterized protein</fullName>
    </submittedName>
</protein>
<dbReference type="OrthoDB" id="7854606at2"/>
<sequence>MTIDSDLFVWAVKSLNGEITREMRLVALRAVGRKYTFRYYLDREPTDFVREQAEIVAVNFDAGLLNIEELNIEFVKTSEPLGKLDNLDAALFRRWENDKGGVIPNP</sequence>
<dbReference type="AlphaFoldDB" id="A0A058ZNN3"/>
<dbReference type="RefSeq" id="WP_051597947.1">
    <property type="nucleotide sequence ID" value="NZ_AQQY01000002.1"/>
</dbReference>
<evidence type="ECO:0000313" key="1">
    <source>
        <dbReference type="EMBL" id="KCV82830.1"/>
    </source>
</evidence>